<dbReference type="Proteomes" id="UP000193719">
    <property type="component" value="Unassembled WGS sequence"/>
</dbReference>
<evidence type="ECO:0000313" key="3">
    <source>
        <dbReference type="Proteomes" id="UP000193719"/>
    </source>
</evidence>
<dbReference type="AlphaFoldDB" id="A0A1Y1V935"/>
<reference evidence="2 3" key="2">
    <citation type="submission" date="2016-08" db="EMBL/GenBank/DDBJ databases">
        <title>Pervasive Adenine N6-methylation of Active Genes in Fungi.</title>
        <authorList>
            <consortium name="DOE Joint Genome Institute"/>
            <person name="Mondo S.J."/>
            <person name="Dannebaum R.O."/>
            <person name="Kuo R.C."/>
            <person name="Labutti K."/>
            <person name="Haridas S."/>
            <person name="Kuo A."/>
            <person name="Salamov A."/>
            <person name="Ahrendt S.R."/>
            <person name="Lipzen A."/>
            <person name="Sullivan W."/>
            <person name="Andreopoulos W.B."/>
            <person name="Clum A."/>
            <person name="Lindquist E."/>
            <person name="Daum C."/>
            <person name="Ramamoorthy G.K."/>
            <person name="Gryganskyi A."/>
            <person name="Culley D."/>
            <person name="Magnuson J.K."/>
            <person name="James T.Y."/>
            <person name="O'Malley M.A."/>
            <person name="Stajich J.E."/>
            <person name="Spatafora J.W."/>
            <person name="Visel A."/>
            <person name="Grigoriev I.V."/>
        </authorList>
    </citation>
    <scope>NUCLEOTIDE SEQUENCE [LARGE SCALE GENOMIC DNA]</scope>
    <source>
        <strain evidence="3">finn</strain>
    </source>
</reference>
<feature type="transmembrane region" description="Helical" evidence="1">
    <location>
        <begin position="305"/>
        <end position="329"/>
    </location>
</feature>
<evidence type="ECO:0000256" key="1">
    <source>
        <dbReference type="SAM" id="Phobius"/>
    </source>
</evidence>
<dbReference type="SUPFAM" id="SSF53850">
    <property type="entry name" value="Periplasmic binding protein-like II"/>
    <property type="match status" value="1"/>
</dbReference>
<gene>
    <name evidence="2" type="ORF">BCR36DRAFT_352325</name>
</gene>
<keyword evidence="1" id="KW-0472">Membrane</keyword>
<feature type="transmembrane region" description="Helical" evidence="1">
    <location>
        <begin position="411"/>
        <end position="429"/>
    </location>
</feature>
<feature type="transmembrane region" description="Helical" evidence="1">
    <location>
        <begin position="457"/>
        <end position="478"/>
    </location>
</feature>
<feature type="transmembrane region" description="Helical" evidence="1">
    <location>
        <begin position="341"/>
        <end position="362"/>
    </location>
</feature>
<dbReference type="Gene3D" id="3.40.190.10">
    <property type="entry name" value="Periplasmic binding protein-like II"/>
    <property type="match status" value="1"/>
</dbReference>
<comment type="caution">
    <text evidence="2">The sequence shown here is derived from an EMBL/GenBank/DDBJ whole genome shotgun (WGS) entry which is preliminary data.</text>
</comment>
<feature type="transmembrane region" description="Helical" evidence="1">
    <location>
        <begin position="519"/>
        <end position="543"/>
    </location>
</feature>
<sequence length="642" mass="73884">MYESGIASQSCVYKDKKWVGLPITIDFSVLYSNPVFLKKYNITIPKTWDGLLNTCKYVMEKERSKGNKNIIVYNGLFNSYEVGTCSLYEYIFSYRNSSDAPFPEITSNEAIEALKMMKKMKEELNAESIFRSSDDISLTQLLNEKKGNFLFIKYWYLSSITGLNITALPGRVEGVSGSAIGGPNLGISTYIDDRKLKSALIALQYITSKKIQKDLIINNQLFSGISDLYDDPEVCAAINCSLLKSVQLTARPTNKTKDYNGYSEKFRNYIYEYLYGDKSPKEVLKNIDDITRFYHLPISNESTPIGTIIFVTFIFLSIIMLLSLTFLIIDKYKPFFIFLSNDLWIFIIIGSILTMSTCLTVLGEMTTLKCQLQVLLLSVGFTLSIIPVFYKLIVNFPERNDISQFINKKKYLFIFLFLLYDILLNSLPFDSAFILDEKLVDHGQNFKMCRITKYGKLLLGLLLAIKISTIICILFFIFVEWNIENIRSDIRFLSAAIYMDIVSIGVLLLASFIDINNYIVFYSIPAFIFILFALTNYSLLYAYRIFKAHNMENNNNLYTDSFEKNNSSNDNIYYYNSTGKLSSFPNNNINYFGNSSDISMPNDMLNYHYRKNNNVLFRLSSSYTNIQPEYNQSQNMLTNNFV</sequence>
<dbReference type="STRING" id="1754191.A0A1Y1V935"/>
<keyword evidence="1" id="KW-1133">Transmembrane helix</keyword>
<organism evidence="2 3">
    <name type="scientific">Piromyces finnis</name>
    <dbReference type="NCBI Taxonomy" id="1754191"/>
    <lineage>
        <taxon>Eukaryota</taxon>
        <taxon>Fungi</taxon>
        <taxon>Fungi incertae sedis</taxon>
        <taxon>Chytridiomycota</taxon>
        <taxon>Chytridiomycota incertae sedis</taxon>
        <taxon>Neocallimastigomycetes</taxon>
        <taxon>Neocallimastigales</taxon>
        <taxon>Neocallimastigaceae</taxon>
        <taxon>Piromyces</taxon>
    </lineage>
</organism>
<dbReference type="OrthoDB" id="2148979at2759"/>
<keyword evidence="3" id="KW-1185">Reference proteome</keyword>
<reference evidence="2 3" key="1">
    <citation type="submission" date="2016-08" db="EMBL/GenBank/DDBJ databases">
        <title>Genomes of anaerobic fungi encode conserved fungal cellulosomes for biomass hydrolysis.</title>
        <authorList>
            <consortium name="DOE Joint Genome Institute"/>
            <person name="Haitjema C.H."/>
            <person name="Gilmore S.P."/>
            <person name="Henske J.K."/>
            <person name="Solomon K.V."/>
            <person name="De Groot R."/>
            <person name="Kuo A."/>
            <person name="Mondo S.J."/>
            <person name="Salamov A.A."/>
            <person name="Labutti K."/>
            <person name="Zhao Z."/>
            <person name="Chiniquy J."/>
            <person name="Barry K."/>
            <person name="Brewer H.M."/>
            <person name="Purvine S.O."/>
            <person name="Wright A.T."/>
            <person name="Boxma B."/>
            <person name="Van Alen T."/>
            <person name="Hackstein J.H."/>
            <person name="Baker S.E."/>
            <person name="Grigoriev I.V."/>
            <person name="O'Malley M.A."/>
        </authorList>
    </citation>
    <scope>NUCLEOTIDE SEQUENCE [LARGE SCALE GENOMIC DNA]</scope>
    <source>
        <strain evidence="3">finn</strain>
    </source>
</reference>
<accession>A0A1Y1V935</accession>
<evidence type="ECO:0000313" key="2">
    <source>
        <dbReference type="EMBL" id="ORX50297.1"/>
    </source>
</evidence>
<feature type="transmembrane region" description="Helical" evidence="1">
    <location>
        <begin position="374"/>
        <end position="390"/>
    </location>
</feature>
<keyword evidence="1" id="KW-0812">Transmembrane</keyword>
<dbReference type="EMBL" id="MCFH01000021">
    <property type="protein sequence ID" value="ORX50297.1"/>
    <property type="molecule type" value="Genomic_DNA"/>
</dbReference>
<proteinExistence type="predicted"/>
<feature type="transmembrane region" description="Helical" evidence="1">
    <location>
        <begin position="490"/>
        <end position="513"/>
    </location>
</feature>
<name>A0A1Y1V935_9FUNG</name>
<protein>
    <submittedName>
        <fullName evidence="2">Periplasmic binding protein-like II</fullName>
    </submittedName>
</protein>